<name>W2KSN0_PHYNI</name>
<reference evidence="3" key="1">
    <citation type="submission" date="2013-11" db="EMBL/GenBank/DDBJ databases">
        <title>The Genome Sequence of Phytophthora parasitica CHvinca01.</title>
        <authorList>
            <consortium name="The Broad Institute Genomics Platform"/>
            <person name="Russ C."/>
            <person name="Tyler B."/>
            <person name="Panabieres F."/>
            <person name="Shan W."/>
            <person name="Tripathy S."/>
            <person name="Grunwald N."/>
            <person name="Machado M."/>
            <person name="Johnson C.S."/>
            <person name="Arredondo F."/>
            <person name="Hong C."/>
            <person name="Coffey M."/>
            <person name="Young S.K."/>
            <person name="Zeng Q."/>
            <person name="Gargeya S."/>
            <person name="Fitzgerald M."/>
            <person name="Abouelleil A."/>
            <person name="Alvarado L."/>
            <person name="Chapman S.B."/>
            <person name="Gainer-Dewar J."/>
            <person name="Goldberg J."/>
            <person name="Griggs A."/>
            <person name="Gujja S."/>
            <person name="Hansen M."/>
            <person name="Howarth C."/>
            <person name="Imamovic A."/>
            <person name="Ireland A."/>
            <person name="Larimer J."/>
            <person name="McCowan C."/>
            <person name="Murphy C."/>
            <person name="Pearson M."/>
            <person name="Poon T.W."/>
            <person name="Priest M."/>
            <person name="Roberts A."/>
            <person name="Saif S."/>
            <person name="Shea T."/>
            <person name="Sykes S."/>
            <person name="Wortman J."/>
            <person name="Nusbaum C."/>
            <person name="Birren B."/>
        </authorList>
    </citation>
    <scope>NUCLEOTIDE SEQUENCE [LARGE SCALE GENOMIC DNA]</scope>
    <source>
        <strain evidence="3">CHvinca01</strain>
    </source>
</reference>
<dbReference type="Proteomes" id="UP000054423">
    <property type="component" value="Unassembled WGS sequence"/>
</dbReference>
<feature type="chain" id="PRO_5004819941" description="RxLR effector protein" evidence="2">
    <location>
        <begin position="23"/>
        <end position="66"/>
    </location>
</feature>
<dbReference type="EMBL" id="KI680893">
    <property type="protein sequence ID" value="ETL88102.1"/>
    <property type="molecule type" value="Genomic_DNA"/>
</dbReference>
<dbReference type="AlphaFoldDB" id="W2KSN0"/>
<dbReference type="VEuPathDB" id="FungiDB:PPTG_03385"/>
<evidence type="ECO:0000313" key="3">
    <source>
        <dbReference type="EMBL" id="ETL88102.1"/>
    </source>
</evidence>
<organism evidence="3">
    <name type="scientific">Phytophthora nicotianae</name>
    <name type="common">Potato buckeye rot agent</name>
    <name type="synonym">Phytophthora parasitica</name>
    <dbReference type="NCBI Taxonomy" id="4792"/>
    <lineage>
        <taxon>Eukaryota</taxon>
        <taxon>Sar</taxon>
        <taxon>Stramenopiles</taxon>
        <taxon>Oomycota</taxon>
        <taxon>Peronosporomycetes</taxon>
        <taxon>Peronosporales</taxon>
        <taxon>Peronosporaceae</taxon>
        <taxon>Phytophthora</taxon>
    </lineage>
</organism>
<accession>W2KSN0</accession>
<gene>
    <name evidence="3" type="ORF">L917_12799</name>
</gene>
<feature type="region of interest" description="Disordered" evidence="1">
    <location>
        <begin position="43"/>
        <end position="66"/>
    </location>
</feature>
<evidence type="ECO:0000256" key="1">
    <source>
        <dbReference type="SAM" id="MobiDB-lite"/>
    </source>
</evidence>
<evidence type="ECO:0008006" key="4">
    <source>
        <dbReference type="Google" id="ProtNLM"/>
    </source>
</evidence>
<feature type="signal peptide" evidence="2">
    <location>
        <begin position="1"/>
        <end position="22"/>
    </location>
</feature>
<evidence type="ECO:0000256" key="2">
    <source>
        <dbReference type="SAM" id="SignalP"/>
    </source>
</evidence>
<sequence length="66" mass="7441">MNSLYRIVLVLAALFYFFNVDAASTIANSKLVKLNTPTYTHPLPGNQIDRNLRDENNEERGISSTL</sequence>
<feature type="compositionally biased region" description="Basic and acidic residues" evidence="1">
    <location>
        <begin position="50"/>
        <end position="66"/>
    </location>
</feature>
<proteinExistence type="predicted"/>
<keyword evidence="2" id="KW-0732">Signal</keyword>
<dbReference type="OMA" id="RYYQDHG"/>
<feature type="non-terminal residue" evidence="3">
    <location>
        <position position="66"/>
    </location>
</feature>
<protein>
    <recommendedName>
        <fullName evidence="4">RxLR effector protein</fullName>
    </recommendedName>
</protein>